<dbReference type="GeneID" id="59334175"/>
<reference evidence="1 2" key="1">
    <citation type="journal article" date="2020" name="Genomics">
        <title>Complete, high-quality genomes from long-read metagenomic sequencing of two wolf lichen thalli reveals enigmatic genome architecture.</title>
        <authorList>
            <person name="McKenzie S.K."/>
            <person name="Walston R.F."/>
            <person name="Allen J.L."/>
        </authorList>
    </citation>
    <scope>NUCLEOTIDE SEQUENCE [LARGE SCALE GENOMIC DNA]</scope>
    <source>
        <strain evidence="1">WasteWater1</strain>
    </source>
</reference>
<comment type="caution">
    <text evidence="1">The sequence shown here is derived from an EMBL/GenBank/DDBJ whole genome shotgun (WGS) entry which is preliminary data.</text>
</comment>
<organism evidence="1 2">
    <name type="scientific">Letharia lupina</name>
    <dbReference type="NCBI Taxonomy" id="560253"/>
    <lineage>
        <taxon>Eukaryota</taxon>
        <taxon>Fungi</taxon>
        <taxon>Dikarya</taxon>
        <taxon>Ascomycota</taxon>
        <taxon>Pezizomycotina</taxon>
        <taxon>Lecanoromycetes</taxon>
        <taxon>OSLEUM clade</taxon>
        <taxon>Lecanoromycetidae</taxon>
        <taxon>Lecanorales</taxon>
        <taxon>Lecanorineae</taxon>
        <taxon>Parmeliaceae</taxon>
        <taxon>Letharia</taxon>
    </lineage>
</organism>
<dbReference type="Proteomes" id="UP000593566">
    <property type="component" value="Unassembled WGS sequence"/>
</dbReference>
<dbReference type="RefSeq" id="XP_037147856.1">
    <property type="nucleotide sequence ID" value="XM_037296675.1"/>
</dbReference>
<dbReference type="EMBL" id="JACCJB010000022">
    <property type="protein sequence ID" value="KAF6218421.1"/>
    <property type="molecule type" value="Genomic_DNA"/>
</dbReference>
<name>A0A8H6F823_9LECA</name>
<accession>A0A8H6F823</accession>
<proteinExistence type="predicted"/>
<evidence type="ECO:0000313" key="2">
    <source>
        <dbReference type="Proteomes" id="UP000593566"/>
    </source>
</evidence>
<evidence type="ECO:0000313" key="1">
    <source>
        <dbReference type="EMBL" id="KAF6218421.1"/>
    </source>
</evidence>
<gene>
    <name evidence="1" type="ORF">HO133_005770</name>
</gene>
<dbReference type="AlphaFoldDB" id="A0A8H6F823"/>
<keyword evidence="2" id="KW-1185">Reference proteome</keyword>
<sequence length="129" mass="14433">MPPQMPDCPRQSPASIDPATDMCRKWTLWGRGDYLDSVICCKVFPERHSMDDGDIARALSILHKQCANMTGPDAAELWRFLETHPNLHTNGLVGWRKIKDGGPMDKVEEAKVTQAINRFKNQVPSAGKS</sequence>
<protein>
    <submittedName>
        <fullName evidence="1">Uncharacterized protein</fullName>
    </submittedName>
</protein>